<dbReference type="EMBL" id="JAGIOO010000001">
    <property type="protein sequence ID" value="MBP2476911.1"/>
    <property type="molecule type" value="Genomic_DNA"/>
</dbReference>
<evidence type="ECO:0000313" key="2">
    <source>
        <dbReference type="EMBL" id="MBP2476911.1"/>
    </source>
</evidence>
<comment type="caution">
    <text evidence="2">The sequence shown here is derived from an EMBL/GenBank/DDBJ whole genome shotgun (WGS) entry which is preliminary data.</text>
</comment>
<protein>
    <submittedName>
        <fullName evidence="2">Ca2+/Na+ antiporter</fullName>
    </submittedName>
</protein>
<gene>
    <name evidence="2" type="ORF">JOF53_005783</name>
</gene>
<accession>A0ABS5AK11</accession>
<evidence type="ECO:0000313" key="3">
    <source>
        <dbReference type="Proteomes" id="UP001519363"/>
    </source>
</evidence>
<keyword evidence="1" id="KW-0472">Membrane</keyword>
<evidence type="ECO:0000256" key="1">
    <source>
        <dbReference type="SAM" id="Phobius"/>
    </source>
</evidence>
<proteinExistence type="predicted"/>
<feature type="transmembrane region" description="Helical" evidence="1">
    <location>
        <begin position="108"/>
        <end position="128"/>
    </location>
</feature>
<feature type="transmembrane region" description="Helical" evidence="1">
    <location>
        <begin position="31"/>
        <end position="49"/>
    </location>
</feature>
<keyword evidence="1" id="KW-0812">Transmembrane</keyword>
<reference evidence="2 3" key="1">
    <citation type="submission" date="2021-03" db="EMBL/GenBank/DDBJ databases">
        <title>Sequencing the genomes of 1000 actinobacteria strains.</title>
        <authorList>
            <person name="Klenk H.-P."/>
        </authorList>
    </citation>
    <scope>NUCLEOTIDE SEQUENCE [LARGE SCALE GENOMIC DNA]</scope>
    <source>
        <strain evidence="2 3">DSM 44580</strain>
    </source>
</reference>
<feature type="transmembrane region" description="Helical" evidence="1">
    <location>
        <begin position="55"/>
        <end position="75"/>
    </location>
</feature>
<dbReference type="Proteomes" id="UP001519363">
    <property type="component" value="Unassembled WGS sequence"/>
</dbReference>
<keyword evidence="3" id="KW-1185">Reference proteome</keyword>
<organism evidence="2 3">
    <name type="scientific">Crossiella equi</name>
    <dbReference type="NCBI Taxonomy" id="130796"/>
    <lineage>
        <taxon>Bacteria</taxon>
        <taxon>Bacillati</taxon>
        <taxon>Actinomycetota</taxon>
        <taxon>Actinomycetes</taxon>
        <taxon>Pseudonocardiales</taxon>
        <taxon>Pseudonocardiaceae</taxon>
        <taxon>Crossiella</taxon>
    </lineage>
</organism>
<feature type="transmembrane region" description="Helical" evidence="1">
    <location>
        <begin position="134"/>
        <end position="157"/>
    </location>
</feature>
<keyword evidence="1" id="KW-1133">Transmembrane helix</keyword>
<dbReference type="RefSeq" id="WP_086785179.1">
    <property type="nucleotide sequence ID" value="NZ_JAGIOO010000001.1"/>
</dbReference>
<sequence>MKGEDRSYRRARILDDPRYERFRNPATRRRLVLLLLALLALEAALFILAAADHPWLLLTLATLLVLAFVLCVGLLKASTRGVEELPERNLDEYQWQLRGETYASAYRIAQFLTMTALLVVGVWLLFRWPAPPRGVVITALVLPFQLATILPTMVAAWNRRV</sequence>
<name>A0ABS5AK11_9PSEU</name>